<sequence>YGQVTNLLISSKKGSAIAEFSSFKAA</sequence>
<dbReference type="EMBL" id="CM004481">
    <property type="protein sequence ID" value="OCT66399.1"/>
    <property type="molecule type" value="Genomic_DNA"/>
</dbReference>
<evidence type="ECO:0000313" key="1">
    <source>
        <dbReference type="EMBL" id="OCT66399.1"/>
    </source>
</evidence>
<organism evidence="1 2">
    <name type="scientific">Xenopus laevis</name>
    <name type="common">African clawed frog</name>
    <dbReference type="NCBI Taxonomy" id="8355"/>
    <lineage>
        <taxon>Eukaryota</taxon>
        <taxon>Metazoa</taxon>
        <taxon>Chordata</taxon>
        <taxon>Craniata</taxon>
        <taxon>Vertebrata</taxon>
        <taxon>Euteleostomi</taxon>
        <taxon>Amphibia</taxon>
        <taxon>Batrachia</taxon>
        <taxon>Anura</taxon>
        <taxon>Pipoidea</taxon>
        <taxon>Pipidae</taxon>
        <taxon>Xenopodinae</taxon>
        <taxon>Xenopus</taxon>
        <taxon>Xenopus</taxon>
    </lineage>
</organism>
<feature type="non-terminal residue" evidence="1">
    <location>
        <position position="26"/>
    </location>
</feature>
<accession>A0A974C4L3</accession>
<reference evidence="2" key="1">
    <citation type="journal article" date="2016" name="Nature">
        <title>Genome evolution in the allotetraploid frog Xenopus laevis.</title>
        <authorList>
            <person name="Session A.M."/>
            <person name="Uno Y."/>
            <person name="Kwon T."/>
            <person name="Chapman J.A."/>
            <person name="Toyoda A."/>
            <person name="Takahashi S."/>
            <person name="Fukui A."/>
            <person name="Hikosaka A."/>
            <person name="Suzuki A."/>
            <person name="Kondo M."/>
            <person name="van Heeringen S.J."/>
            <person name="Quigley I."/>
            <person name="Heinz S."/>
            <person name="Ogino H."/>
            <person name="Ochi H."/>
            <person name="Hellsten U."/>
            <person name="Lyons J.B."/>
            <person name="Simakov O."/>
            <person name="Putnam N."/>
            <person name="Stites J."/>
            <person name="Kuroki Y."/>
            <person name="Tanaka T."/>
            <person name="Michiue T."/>
            <person name="Watanabe M."/>
            <person name="Bogdanovic O."/>
            <person name="Lister R."/>
            <person name="Georgiou G."/>
            <person name="Paranjpe S.S."/>
            <person name="van Kruijsbergen I."/>
            <person name="Shu S."/>
            <person name="Carlson J."/>
            <person name="Kinoshita T."/>
            <person name="Ohta Y."/>
            <person name="Mawaribuchi S."/>
            <person name="Jenkins J."/>
            <person name="Grimwood J."/>
            <person name="Schmutz J."/>
            <person name="Mitros T."/>
            <person name="Mozaffari S.V."/>
            <person name="Suzuki Y."/>
            <person name="Haramoto Y."/>
            <person name="Yamamoto T.S."/>
            <person name="Takagi C."/>
            <person name="Heald R."/>
            <person name="Miller K."/>
            <person name="Haudenschild C."/>
            <person name="Kitzman J."/>
            <person name="Nakayama T."/>
            <person name="Izutsu Y."/>
            <person name="Robert J."/>
            <person name="Fortriede J."/>
            <person name="Burns K."/>
            <person name="Lotay V."/>
            <person name="Karimi K."/>
            <person name="Yasuoka Y."/>
            <person name="Dichmann D.S."/>
            <person name="Flajnik M.F."/>
            <person name="Houston D.W."/>
            <person name="Shendure J."/>
            <person name="DuPasquier L."/>
            <person name="Vize P.D."/>
            <person name="Zorn A.M."/>
            <person name="Ito M."/>
            <person name="Marcotte E.M."/>
            <person name="Wallingford J.B."/>
            <person name="Ito Y."/>
            <person name="Asashima M."/>
            <person name="Ueno N."/>
            <person name="Matsuda Y."/>
            <person name="Veenstra G.J."/>
            <person name="Fujiyama A."/>
            <person name="Harland R.M."/>
            <person name="Taira M."/>
            <person name="Rokhsar D.S."/>
        </authorList>
    </citation>
    <scope>NUCLEOTIDE SEQUENCE [LARGE SCALE GENOMIC DNA]</scope>
    <source>
        <strain evidence="2">J</strain>
    </source>
</reference>
<name>A0A974C4L3_XENLA</name>
<protein>
    <submittedName>
        <fullName evidence="1">Uncharacterized protein</fullName>
    </submittedName>
</protein>
<feature type="non-terminal residue" evidence="1">
    <location>
        <position position="1"/>
    </location>
</feature>
<dbReference type="AlphaFoldDB" id="A0A974C4L3"/>
<dbReference type="Proteomes" id="UP000694892">
    <property type="component" value="Chromosome 8S"/>
</dbReference>
<evidence type="ECO:0000313" key="2">
    <source>
        <dbReference type="Proteomes" id="UP000694892"/>
    </source>
</evidence>
<gene>
    <name evidence="1" type="ORF">XELAEV_180426545mg</name>
</gene>
<proteinExistence type="predicted"/>